<accession>A0ABV2BQG3</accession>
<dbReference type="SMART" id="SM00448">
    <property type="entry name" value="REC"/>
    <property type="match status" value="1"/>
</dbReference>
<dbReference type="SMART" id="SM00267">
    <property type="entry name" value="GGDEF"/>
    <property type="match status" value="1"/>
</dbReference>
<dbReference type="CDD" id="cd01948">
    <property type="entry name" value="EAL"/>
    <property type="match status" value="1"/>
</dbReference>
<dbReference type="Gene3D" id="3.20.20.450">
    <property type="entry name" value="EAL domain"/>
    <property type="match status" value="1"/>
</dbReference>
<dbReference type="Pfam" id="PF00989">
    <property type="entry name" value="PAS"/>
    <property type="match status" value="1"/>
</dbReference>
<dbReference type="PROSITE" id="PS50110">
    <property type="entry name" value="RESPONSE_REGULATORY"/>
    <property type="match status" value="1"/>
</dbReference>
<dbReference type="InterPro" id="IPR029787">
    <property type="entry name" value="Nucleotide_cyclase"/>
</dbReference>
<proteinExistence type="predicted"/>
<dbReference type="CDD" id="cd00130">
    <property type="entry name" value="PAS"/>
    <property type="match status" value="1"/>
</dbReference>
<dbReference type="Pfam" id="PF08448">
    <property type="entry name" value="PAS_4"/>
    <property type="match status" value="1"/>
</dbReference>
<dbReference type="EMBL" id="JBEVCJ010000003">
    <property type="protein sequence ID" value="MET1254190.1"/>
    <property type="molecule type" value="Genomic_DNA"/>
</dbReference>
<dbReference type="PANTHER" id="PTHR44757:SF4">
    <property type="entry name" value="DIGUANYLATE CYCLASE DGCE-RELATED"/>
    <property type="match status" value="1"/>
</dbReference>
<dbReference type="InterPro" id="IPR052155">
    <property type="entry name" value="Biofilm_reg_signaling"/>
</dbReference>
<name>A0ABV2BQG3_9GAMM</name>
<evidence type="ECO:0000313" key="1">
    <source>
        <dbReference type="EMBL" id="MET1254190.1"/>
    </source>
</evidence>
<dbReference type="InterPro" id="IPR001633">
    <property type="entry name" value="EAL_dom"/>
</dbReference>
<dbReference type="SUPFAM" id="SSF55785">
    <property type="entry name" value="PYP-like sensor domain (PAS domain)"/>
    <property type="match status" value="2"/>
</dbReference>
<dbReference type="Gene3D" id="3.30.450.20">
    <property type="entry name" value="PAS domain"/>
    <property type="match status" value="2"/>
</dbReference>
<organism evidence="1 2">
    <name type="scientific">Aliikangiella maris</name>
    <dbReference type="NCBI Taxonomy" id="3162458"/>
    <lineage>
        <taxon>Bacteria</taxon>
        <taxon>Pseudomonadati</taxon>
        <taxon>Pseudomonadota</taxon>
        <taxon>Gammaproteobacteria</taxon>
        <taxon>Oceanospirillales</taxon>
        <taxon>Pleioneaceae</taxon>
        <taxon>Aliikangiella</taxon>
    </lineage>
</organism>
<dbReference type="InterPro" id="IPR013656">
    <property type="entry name" value="PAS_4"/>
</dbReference>
<dbReference type="InterPro" id="IPR043128">
    <property type="entry name" value="Rev_trsase/Diguanyl_cyclase"/>
</dbReference>
<dbReference type="InterPro" id="IPR011006">
    <property type="entry name" value="CheY-like_superfamily"/>
</dbReference>
<protein>
    <submittedName>
        <fullName evidence="1">EAL domain-containing protein</fullName>
    </submittedName>
</protein>
<comment type="caution">
    <text evidence="1">The sequence shown here is derived from an EMBL/GenBank/DDBJ whole genome shotgun (WGS) entry which is preliminary data.</text>
</comment>
<dbReference type="PROSITE" id="PS50883">
    <property type="entry name" value="EAL"/>
    <property type="match status" value="1"/>
</dbReference>
<dbReference type="InterPro" id="IPR000160">
    <property type="entry name" value="GGDEF_dom"/>
</dbReference>
<dbReference type="NCBIfam" id="TIGR00229">
    <property type="entry name" value="sensory_box"/>
    <property type="match status" value="2"/>
</dbReference>
<dbReference type="Gene3D" id="3.30.70.270">
    <property type="match status" value="1"/>
</dbReference>
<gene>
    <name evidence="1" type="ORF">ABVT43_03520</name>
</gene>
<dbReference type="SUPFAM" id="SSF141868">
    <property type="entry name" value="EAL domain-like"/>
    <property type="match status" value="1"/>
</dbReference>
<evidence type="ECO:0000313" key="2">
    <source>
        <dbReference type="Proteomes" id="UP001548189"/>
    </source>
</evidence>
<dbReference type="InterPro" id="IPR035965">
    <property type="entry name" value="PAS-like_dom_sf"/>
</dbReference>
<dbReference type="NCBIfam" id="TIGR00254">
    <property type="entry name" value="GGDEF"/>
    <property type="match status" value="1"/>
</dbReference>
<dbReference type="InterPro" id="IPR013767">
    <property type="entry name" value="PAS_fold"/>
</dbReference>
<dbReference type="PANTHER" id="PTHR44757">
    <property type="entry name" value="DIGUANYLATE CYCLASE DGCP"/>
    <property type="match status" value="1"/>
</dbReference>
<dbReference type="Pfam" id="PF00990">
    <property type="entry name" value="GGDEF"/>
    <property type="match status" value="1"/>
</dbReference>
<dbReference type="PROSITE" id="PS50887">
    <property type="entry name" value="GGDEF"/>
    <property type="match status" value="1"/>
</dbReference>
<dbReference type="SUPFAM" id="SSF55073">
    <property type="entry name" value="Nucleotide cyclase"/>
    <property type="match status" value="1"/>
</dbReference>
<keyword evidence="2" id="KW-1185">Reference proteome</keyword>
<dbReference type="InterPro" id="IPR001789">
    <property type="entry name" value="Sig_transdc_resp-reg_receiver"/>
</dbReference>
<reference evidence="1 2" key="1">
    <citation type="submission" date="2024-06" db="EMBL/GenBank/DDBJ databases">
        <authorList>
            <person name="Li F."/>
        </authorList>
    </citation>
    <scope>NUCLEOTIDE SEQUENCE [LARGE SCALE GENOMIC DNA]</scope>
    <source>
        <strain evidence="1 2">GXAS 311</strain>
    </source>
</reference>
<dbReference type="Pfam" id="PF00563">
    <property type="entry name" value="EAL"/>
    <property type="match status" value="1"/>
</dbReference>
<dbReference type="Proteomes" id="UP001548189">
    <property type="component" value="Unassembled WGS sequence"/>
</dbReference>
<dbReference type="InterPro" id="IPR000014">
    <property type="entry name" value="PAS"/>
</dbReference>
<dbReference type="SMART" id="SM00052">
    <property type="entry name" value="EAL"/>
    <property type="match status" value="1"/>
</dbReference>
<dbReference type="CDD" id="cd01949">
    <property type="entry name" value="GGDEF"/>
    <property type="match status" value="1"/>
</dbReference>
<sequence length="825" mass="92715">MINQPAAKSVILIVDDLPSNIRILNEAVKDLGNIYFATEGQSAIQKAQEYHPDIILLDIEMPGMNGYEVVARIKSIPELADTAVIFVTSHQQNTHEVKALESGGVDFIQKPINLSVTRARVKTQLTLQTQKKAILQSANDLSLLVNTLPAFIAYWDKSETNIFCNDQHGAWFGLKSSEMQGKDLQHIVPNSVYHSLRPLINLVLRGKHSTIDIPCSGHEANTIYGQVTMVPRIASSPEEGFLMLITDITRRKIAEQSLVDEKERIRITLNSIGDAVIATDTEGLITFLNPIAEDMTGWTSDNAQGQPIEIVMPLFDSENGHELRNPIRVALEEKRIIGMDVNCVLGRSKNNQIALEDSAAPIINHLNEVTGAIIVFHDVSEARAMALKMTHLAQHDVITNLPNRLLLRDRALQALQKGKRTGHKVALLMFDIDDFKNINDLVDHDGGDLLLRKIAEVITQELRQEDTLCRRGGDEFIILLSDIENNIEITQFTSRLFKVFTRKWEIKNHQFQLTISLGAAVSPDDSLDLDELYRHADAAMFTAKRNGRNRYQFYSKEIEARLLIKKHLENAVANQGENHGFEVHYQPKIDVIHNRIIGVEALVRWRNQDNKIINPIQFIPLAEETGLIIPLGELILKQACEQAYQWETSGHGIGVAVNISLVQFEHKDFFNTVTQIIEQSKISPHLIELEITESVLAKDTEKARKLILKLQEFGVKVALDDFGTGYSSLAYIKDFTFDVLKIDQSFVKNTLENKKDQAIIFAIIQMAKGLDLKLVAEGVETKEHSDFLLNLGCNVMQGYYYSKPVIAKEIDKLLQEFSAVAPAKN</sequence>
<dbReference type="InterPro" id="IPR035919">
    <property type="entry name" value="EAL_sf"/>
</dbReference>
<dbReference type="SUPFAM" id="SSF52172">
    <property type="entry name" value="CheY-like"/>
    <property type="match status" value="1"/>
</dbReference>
<dbReference type="Gene3D" id="3.40.50.2300">
    <property type="match status" value="1"/>
</dbReference>
<dbReference type="Pfam" id="PF00072">
    <property type="entry name" value="Response_reg"/>
    <property type="match status" value="1"/>
</dbReference>
<dbReference type="SMART" id="SM00091">
    <property type="entry name" value="PAS"/>
    <property type="match status" value="2"/>
</dbReference>
<dbReference type="PROSITE" id="PS50112">
    <property type="entry name" value="PAS"/>
    <property type="match status" value="1"/>
</dbReference>